<comment type="caution">
    <text evidence="2">The sequence shown here is derived from an EMBL/GenBank/DDBJ whole genome shotgun (WGS) entry which is preliminary data.</text>
</comment>
<name>A0A3S1CTN1_9BACT</name>
<dbReference type="InterPro" id="IPR034660">
    <property type="entry name" value="DinB/YfiT-like"/>
</dbReference>
<proteinExistence type="predicted"/>
<evidence type="ECO:0000313" key="3">
    <source>
        <dbReference type="Proteomes" id="UP000281028"/>
    </source>
</evidence>
<evidence type="ECO:0000313" key="2">
    <source>
        <dbReference type="EMBL" id="NSL87728.1"/>
    </source>
</evidence>
<dbReference type="AlphaFoldDB" id="A0A3S1CTN1"/>
<dbReference type="Gene3D" id="1.20.120.450">
    <property type="entry name" value="dinb family like domain"/>
    <property type="match status" value="1"/>
</dbReference>
<keyword evidence="3" id="KW-1185">Reference proteome</keyword>
<evidence type="ECO:0000259" key="1">
    <source>
        <dbReference type="Pfam" id="PF12867"/>
    </source>
</evidence>
<dbReference type="Pfam" id="PF12867">
    <property type="entry name" value="DinB_2"/>
    <property type="match status" value="1"/>
</dbReference>
<organism evidence="2 3">
    <name type="scientific">Chitinophaga solisilvae</name>
    <dbReference type="NCBI Taxonomy" id="1233460"/>
    <lineage>
        <taxon>Bacteria</taxon>
        <taxon>Pseudomonadati</taxon>
        <taxon>Bacteroidota</taxon>
        <taxon>Chitinophagia</taxon>
        <taxon>Chitinophagales</taxon>
        <taxon>Chitinophagaceae</taxon>
        <taxon>Chitinophaga</taxon>
    </lineage>
</organism>
<gene>
    <name evidence="2" type="ORF">ECE50_012845</name>
</gene>
<dbReference type="OrthoDB" id="679284at2"/>
<feature type="domain" description="DinB-like" evidence="1">
    <location>
        <begin position="8"/>
        <end position="157"/>
    </location>
</feature>
<protein>
    <submittedName>
        <fullName evidence="2">DinB family protein</fullName>
    </submittedName>
</protein>
<dbReference type="SUPFAM" id="SSF109854">
    <property type="entry name" value="DinB/YfiT-like putative metalloenzymes"/>
    <property type="match status" value="1"/>
</dbReference>
<reference evidence="2" key="1">
    <citation type="submission" date="2020-05" db="EMBL/GenBank/DDBJ databases">
        <title>Chitinophaga laudate sp. nov., isolated from a tropical peat swamp.</title>
        <authorList>
            <person name="Goh C.B.S."/>
            <person name="Lee M.S."/>
            <person name="Parimannan S."/>
            <person name="Pasbakhsh P."/>
            <person name="Yule C.M."/>
            <person name="Rajandas H."/>
            <person name="Loke S."/>
            <person name="Croft L."/>
            <person name="Tan J.B.L."/>
        </authorList>
    </citation>
    <scope>NUCLEOTIDE SEQUENCE</scope>
    <source>
        <strain evidence="2">Mgbs1</strain>
    </source>
</reference>
<sequence length="168" mass="19146">MKPHIAEELKQTRQELLNVLSSLSEEQLNTVPFAGSWTAAQVADHVYKGAGTDNLFGNTTAADRAPDEKVSFVRDFFLNFQVKFSSPEFILPTDEHQPKAIVLEHIAGAWDRLYEIAHTEDLDLICLDFVLPDFGPLTRLEWLHFINVHAQRHLRQLQHISEKVTVMA</sequence>
<dbReference type="Proteomes" id="UP000281028">
    <property type="component" value="Unassembled WGS sequence"/>
</dbReference>
<accession>A0A3S1CTN1</accession>
<dbReference type="EMBL" id="RIAR02000001">
    <property type="protein sequence ID" value="NSL87728.1"/>
    <property type="molecule type" value="Genomic_DNA"/>
</dbReference>
<dbReference type="InterPro" id="IPR024775">
    <property type="entry name" value="DinB-like"/>
</dbReference>